<dbReference type="RefSeq" id="XP_008914269.1">
    <property type="nucleotide sequence ID" value="XM_008916021.1"/>
</dbReference>
<accession>W2PJL6</accession>
<organism evidence="3 4">
    <name type="scientific">Phytophthora nicotianae (strain INRA-310)</name>
    <name type="common">Phytophthora parasitica</name>
    <dbReference type="NCBI Taxonomy" id="761204"/>
    <lineage>
        <taxon>Eukaryota</taxon>
        <taxon>Sar</taxon>
        <taxon>Stramenopiles</taxon>
        <taxon>Oomycota</taxon>
        <taxon>Peronosporomycetes</taxon>
        <taxon>Peronosporales</taxon>
        <taxon>Peronosporaceae</taxon>
        <taxon>Phytophthora</taxon>
    </lineage>
</organism>
<dbReference type="VEuPathDB" id="FungiDB:PPTG_18110"/>
<feature type="compositionally biased region" description="Low complexity" evidence="2">
    <location>
        <begin position="13"/>
        <end position="25"/>
    </location>
</feature>
<proteinExistence type="predicted"/>
<dbReference type="EMBL" id="KI669638">
    <property type="protein sequence ID" value="ETN00429.1"/>
    <property type="molecule type" value="Genomic_DNA"/>
</dbReference>
<evidence type="ECO:0000313" key="4">
    <source>
        <dbReference type="Proteomes" id="UP000018817"/>
    </source>
</evidence>
<dbReference type="Proteomes" id="UP000018817">
    <property type="component" value="Unassembled WGS sequence"/>
</dbReference>
<feature type="compositionally biased region" description="Low complexity" evidence="2">
    <location>
        <begin position="404"/>
        <end position="420"/>
    </location>
</feature>
<reference evidence="4" key="1">
    <citation type="submission" date="2011-12" db="EMBL/GenBank/DDBJ databases">
        <authorList>
            <consortium name="The Broad Institute Genome Sequencing Platform"/>
            <person name="Russ C."/>
            <person name="Tyler B."/>
            <person name="Panabieres F."/>
            <person name="Shan W."/>
            <person name="Tripathy S."/>
            <person name="Grunwald N."/>
            <person name="Machado M."/>
            <person name="Young S.K."/>
            <person name="Zeng Q."/>
            <person name="Gargeya S."/>
            <person name="Fitzgerald M."/>
            <person name="Haas B."/>
            <person name="Abouelleil A."/>
            <person name="Alvarado L."/>
            <person name="Arachchi H.M."/>
            <person name="Berlin A."/>
            <person name="Chapman S.B."/>
            <person name="Gearin G."/>
            <person name="Goldberg J."/>
            <person name="Griggs A."/>
            <person name="Gujja S."/>
            <person name="Hansen M."/>
            <person name="Heiman D."/>
            <person name="Howarth C."/>
            <person name="Larimer J."/>
            <person name="Lui A."/>
            <person name="MacDonald P.J.P."/>
            <person name="McCowen C."/>
            <person name="Montmayeur A."/>
            <person name="Murphy C."/>
            <person name="Neiman D."/>
            <person name="Pearson M."/>
            <person name="Priest M."/>
            <person name="Roberts A."/>
            <person name="Saif S."/>
            <person name="Shea T."/>
            <person name="Sisk P."/>
            <person name="Stolte C."/>
            <person name="Sykes S."/>
            <person name="Wortman J."/>
            <person name="Nusbaum C."/>
            <person name="Birren B."/>
        </authorList>
    </citation>
    <scope>NUCLEOTIDE SEQUENCE [LARGE SCALE GENOMIC DNA]</scope>
    <source>
        <strain evidence="4">INRA-310</strain>
    </source>
</reference>
<name>W2PJL6_PHYN3</name>
<protein>
    <recommendedName>
        <fullName evidence="5">Autophagy-related protein 16 domain-containing protein</fullName>
    </recommendedName>
</protein>
<dbReference type="OMA" id="HIATREC"/>
<feature type="region of interest" description="Disordered" evidence="2">
    <location>
        <begin position="375"/>
        <end position="420"/>
    </location>
</feature>
<feature type="coiled-coil region" evidence="1">
    <location>
        <begin position="189"/>
        <end position="269"/>
    </location>
</feature>
<feature type="region of interest" description="Disordered" evidence="2">
    <location>
        <begin position="1"/>
        <end position="25"/>
    </location>
</feature>
<sequence length="736" mass="81529">MSSDSNVFVDLTSSPGSSPRSAPRGSLATVSTIELADPSSDLASVRASLSALQQYVDQVETLHELCSDHENLRRNFLTTRLCAKDLDRQLADAANAASPYVLFCQRKYDLVRHQLESTRTKLAECLDALQERFDNSHELEACRLRYRDLEIRYNEVVSEFLDRICTLEAQLAAASSFDVIVPPDTATSRKAAQAEVTRLEAAIEHKTRRLRTLRDNYERRLRVADTTITTHTTELGRLQDRVSTLDRDLQKASQRVQVATSQRDQARAAHIATRECCLHTFCRRRTDLYLVSQRIVSQRLEILSPGWKGGLTKSRGLRSRVRTSSPCSQRFSGRETLWRFKEMKLGQLGERFMEGTDLGAERDQAQERLSNIASFLPSAPGHKRARSEAESPAQSTRVSKAARSTSHLSQASTSSHAPASGSSIEVLSAVAAGQKAKGSVLSPSSAGPPDHLPRSVRWTAKSSSGGASSSPAASEAGAHTDGGESSSGEYNSSRVCDSDAAGSDSSSPELSRAKNKFGMPSGPLSDAELAALPPTTDIRQTSIVEMDADLLFHHYTKPMEWLIPLRDPVPQSGEWRDDPVDENNVGVVPAHVAFYASYEDEHLRAYWDSTHAFPVSIAKRRASRYLDAFYTDRKKRQSRAGARWESFLQRVLIGLVRGYYDLDLLLDPFFLHFPRPGEAGAWYPGIEYGADPADLLEALTITDGADRWRNHYHDEPENHPALRIARLYGKLVPSSS</sequence>
<dbReference type="OrthoDB" id="129404at2759"/>
<feature type="compositionally biased region" description="Low complexity" evidence="2">
    <location>
        <begin position="460"/>
        <end position="489"/>
    </location>
</feature>
<reference evidence="3 4" key="2">
    <citation type="submission" date="2013-11" db="EMBL/GenBank/DDBJ databases">
        <title>The Genome Sequence of Phytophthora parasitica INRA-310.</title>
        <authorList>
            <consortium name="The Broad Institute Genomics Platform"/>
            <person name="Russ C."/>
            <person name="Tyler B."/>
            <person name="Panabieres F."/>
            <person name="Shan W."/>
            <person name="Tripathy S."/>
            <person name="Grunwald N."/>
            <person name="Machado M."/>
            <person name="Johnson C.S."/>
            <person name="Arredondo F."/>
            <person name="Hong C."/>
            <person name="Coffey M."/>
            <person name="Young S.K."/>
            <person name="Zeng Q."/>
            <person name="Gargeya S."/>
            <person name="Fitzgerald M."/>
            <person name="Abouelleil A."/>
            <person name="Alvarado L."/>
            <person name="Chapman S.B."/>
            <person name="Gainer-Dewar J."/>
            <person name="Goldberg J."/>
            <person name="Griggs A."/>
            <person name="Gujja S."/>
            <person name="Hansen M."/>
            <person name="Howarth C."/>
            <person name="Imamovic A."/>
            <person name="Ireland A."/>
            <person name="Larimer J."/>
            <person name="McCowan C."/>
            <person name="Murphy C."/>
            <person name="Pearson M."/>
            <person name="Poon T.W."/>
            <person name="Priest M."/>
            <person name="Roberts A."/>
            <person name="Saif S."/>
            <person name="Shea T."/>
            <person name="Sykes S."/>
            <person name="Wortman J."/>
            <person name="Nusbaum C."/>
            <person name="Birren B."/>
        </authorList>
    </citation>
    <scope>NUCLEOTIDE SEQUENCE [LARGE SCALE GENOMIC DNA]</scope>
    <source>
        <strain evidence="3 4">INRA-310</strain>
    </source>
</reference>
<dbReference type="GeneID" id="20187027"/>
<feature type="region of interest" description="Disordered" evidence="2">
    <location>
        <begin position="438"/>
        <end position="533"/>
    </location>
</feature>
<gene>
    <name evidence="3" type="ORF">PPTG_18110</name>
</gene>
<evidence type="ECO:0000256" key="1">
    <source>
        <dbReference type="SAM" id="Coils"/>
    </source>
</evidence>
<keyword evidence="1" id="KW-0175">Coiled coil</keyword>
<dbReference type="AlphaFoldDB" id="W2PJL6"/>
<evidence type="ECO:0000313" key="3">
    <source>
        <dbReference type="EMBL" id="ETN00429.1"/>
    </source>
</evidence>
<evidence type="ECO:0008006" key="5">
    <source>
        <dbReference type="Google" id="ProtNLM"/>
    </source>
</evidence>
<feature type="compositionally biased region" description="Low complexity" evidence="2">
    <location>
        <begin position="498"/>
        <end position="507"/>
    </location>
</feature>
<evidence type="ECO:0000256" key="2">
    <source>
        <dbReference type="SAM" id="MobiDB-lite"/>
    </source>
</evidence>